<organism evidence="2 3">
    <name type="scientific">Oceanithermus desulfurans NBRC 100063</name>
    <dbReference type="NCBI Taxonomy" id="1227550"/>
    <lineage>
        <taxon>Bacteria</taxon>
        <taxon>Thermotogati</taxon>
        <taxon>Deinococcota</taxon>
        <taxon>Deinococci</taxon>
        <taxon>Thermales</taxon>
        <taxon>Thermaceae</taxon>
        <taxon>Oceanithermus</taxon>
    </lineage>
</organism>
<keyword evidence="1" id="KW-0732">Signal</keyword>
<evidence type="ECO:0000256" key="1">
    <source>
        <dbReference type="SAM" id="SignalP"/>
    </source>
</evidence>
<evidence type="ECO:0008006" key="4">
    <source>
        <dbReference type="Google" id="ProtNLM"/>
    </source>
</evidence>
<dbReference type="PROSITE" id="PS51257">
    <property type="entry name" value="PROKAR_LIPOPROTEIN"/>
    <property type="match status" value="1"/>
</dbReference>
<sequence>MKLHRWFPALGLSLTFLFFGCAPGAITPAPIYDSGGMATGPYPPSTRAGHFDEDGFYISAGPVGLGLEVAQGPWRGVLYGGYTGAAGRVSWSQGPFGVSLDMAYNGYTTWDYVDTNNDGVPDTDVEVTTNTMGAALDGAYYLAVPTELGSAYAGPRARLYYACTKTNGGPFVCDRYGLLPGGTLGINVPLTAFSDRLTLGFEGSVFLVAPVVTDRSDFSVFSPFSVSLSYRF</sequence>
<feature type="signal peptide" evidence="1">
    <location>
        <begin position="1"/>
        <end position="24"/>
    </location>
</feature>
<dbReference type="EMBL" id="BJXN01000006">
    <property type="protein sequence ID" value="GEM89680.1"/>
    <property type="molecule type" value="Genomic_DNA"/>
</dbReference>
<comment type="caution">
    <text evidence="2">The sequence shown here is derived from an EMBL/GenBank/DDBJ whole genome shotgun (WGS) entry which is preliminary data.</text>
</comment>
<dbReference type="OrthoDB" id="26989at2"/>
<proteinExistence type="predicted"/>
<reference evidence="2 3" key="1">
    <citation type="submission" date="2019-07" db="EMBL/GenBank/DDBJ databases">
        <title>Whole genome shotgun sequence of Oceanithermus desulfurans NBRC 100063.</title>
        <authorList>
            <person name="Hosoyama A."/>
            <person name="Uohara A."/>
            <person name="Ohji S."/>
            <person name="Ichikawa N."/>
        </authorList>
    </citation>
    <scope>NUCLEOTIDE SEQUENCE [LARGE SCALE GENOMIC DNA]</scope>
    <source>
        <strain evidence="2 3">NBRC 100063</strain>
    </source>
</reference>
<gene>
    <name evidence="2" type="ORF">ODE01S_11140</name>
</gene>
<protein>
    <recommendedName>
        <fullName evidence="4">Outer membrane protein beta-barrel domain-containing protein</fullName>
    </recommendedName>
</protein>
<feature type="chain" id="PRO_5022062372" description="Outer membrane protein beta-barrel domain-containing protein" evidence="1">
    <location>
        <begin position="25"/>
        <end position="232"/>
    </location>
</feature>
<evidence type="ECO:0000313" key="2">
    <source>
        <dbReference type="EMBL" id="GEM89680.1"/>
    </source>
</evidence>
<evidence type="ECO:0000313" key="3">
    <source>
        <dbReference type="Proteomes" id="UP000321827"/>
    </source>
</evidence>
<accession>A0A511RJ56</accession>
<name>A0A511RJ56_9DEIN</name>
<dbReference type="RefSeq" id="WP_147146715.1">
    <property type="nucleotide sequence ID" value="NZ_BJXN01000006.1"/>
</dbReference>
<dbReference type="AlphaFoldDB" id="A0A511RJ56"/>
<dbReference type="Proteomes" id="UP000321827">
    <property type="component" value="Unassembled WGS sequence"/>
</dbReference>